<name>A0ABP0EFH6_9ASCO</name>
<dbReference type="SUPFAM" id="SSF57667">
    <property type="entry name" value="beta-beta-alpha zinc fingers"/>
    <property type="match status" value="1"/>
</dbReference>
<dbReference type="InterPro" id="IPR038254">
    <property type="entry name" value="KIN17_WH-like_sf"/>
</dbReference>
<dbReference type="InterPro" id="IPR013087">
    <property type="entry name" value="Znf_C2H2_type"/>
</dbReference>
<dbReference type="PROSITE" id="PS00028">
    <property type="entry name" value="ZINC_FINGER_C2H2_1"/>
    <property type="match status" value="1"/>
</dbReference>
<feature type="region of interest" description="Disordered" evidence="1">
    <location>
        <begin position="185"/>
        <end position="269"/>
    </location>
</feature>
<evidence type="ECO:0000259" key="2">
    <source>
        <dbReference type="PROSITE" id="PS00028"/>
    </source>
</evidence>
<dbReference type="PANTHER" id="PTHR12805:SF0">
    <property type="entry name" value="DNA_RNA-BINDING PROTEIN KIN17"/>
    <property type="match status" value="1"/>
</dbReference>
<evidence type="ECO:0000313" key="4">
    <source>
        <dbReference type="Proteomes" id="UP001497600"/>
    </source>
</evidence>
<organism evidence="3 4">
    <name type="scientific">[Candida] anglica</name>
    <dbReference type="NCBI Taxonomy" id="148631"/>
    <lineage>
        <taxon>Eukaryota</taxon>
        <taxon>Fungi</taxon>
        <taxon>Dikarya</taxon>
        <taxon>Ascomycota</taxon>
        <taxon>Saccharomycotina</taxon>
        <taxon>Pichiomycetes</taxon>
        <taxon>Debaryomycetaceae</taxon>
        <taxon>Kurtzmaniella</taxon>
    </lineage>
</organism>
<dbReference type="Pfam" id="PF25095">
    <property type="entry name" value="C2H2-zf_KIN17"/>
    <property type="match status" value="1"/>
</dbReference>
<feature type="compositionally biased region" description="Acidic residues" evidence="1">
    <location>
        <begin position="233"/>
        <end position="247"/>
    </location>
</feature>
<evidence type="ECO:0000256" key="1">
    <source>
        <dbReference type="SAM" id="MobiDB-lite"/>
    </source>
</evidence>
<feature type="compositionally biased region" description="Basic and acidic residues" evidence="1">
    <location>
        <begin position="251"/>
        <end position="269"/>
    </location>
</feature>
<dbReference type="SMART" id="SM01253">
    <property type="entry name" value="Kin17_mid"/>
    <property type="match status" value="1"/>
</dbReference>
<proteinExistence type="predicted"/>
<gene>
    <name evidence="3" type="ORF">CAAN4_F10594</name>
</gene>
<dbReference type="InterPro" id="IPR019447">
    <property type="entry name" value="DNA/RNA-bd_Kin17_WH-like_dom"/>
</dbReference>
<dbReference type="Pfam" id="PF10357">
    <property type="entry name" value="WH_KIN17"/>
    <property type="match status" value="1"/>
</dbReference>
<keyword evidence="4" id="KW-1185">Reference proteome</keyword>
<accession>A0ABP0EFH6</accession>
<dbReference type="InterPro" id="IPR037321">
    <property type="entry name" value="KIN17-like"/>
</dbReference>
<dbReference type="InterPro" id="IPR036236">
    <property type="entry name" value="Znf_C2H2_sf"/>
</dbReference>
<feature type="domain" description="C2H2-type" evidence="2">
    <location>
        <begin position="27"/>
        <end position="49"/>
    </location>
</feature>
<protein>
    <recommendedName>
        <fullName evidence="2">C2H2-type domain-containing protein</fullName>
    </recommendedName>
</protein>
<dbReference type="EMBL" id="OZ004258">
    <property type="protein sequence ID" value="CAK7913198.1"/>
    <property type="molecule type" value="Genomic_DNA"/>
</dbReference>
<dbReference type="PANTHER" id="PTHR12805">
    <property type="entry name" value="KIN17 KIN, ANTIGENIC DETERMINANT OF RECA PROTEIN HOMOLOG"/>
    <property type="match status" value="1"/>
</dbReference>
<reference evidence="3 4" key="1">
    <citation type="submission" date="2024-01" db="EMBL/GenBank/DDBJ databases">
        <authorList>
            <consortium name="Genoscope - CEA"/>
            <person name="William W."/>
        </authorList>
    </citation>
    <scope>NUCLEOTIDE SEQUENCE [LARGE SCALE GENOMIC DNA]</scope>
    <source>
        <strain evidence="3 4">29B2s-10</strain>
    </source>
</reference>
<sequence length="269" mass="30685">MKAEAGTAKHQSKQLKASGLQKLKFYCQLCLKQCRDANGFKNHLSSPSHQGRLSNLATGNQEDPIDKFSDQFSSDFLKLLKMNHGTKRINANRFYQEYISNDRDHIHMNATRWTSLTAFVKFLGSNGHVKVERDGGDDDELNFTIALIDRSPQAVQRQELLLKKQKISRSDDEVMMRLLKRQIERGKERLKSTTSSEEPEPTVSKPVVPSAGPVKVSMSLKQAVKKRKAPSAFDEDDEEESDNEENSGNDKVQKKTNEMKRISERLFKR</sequence>
<dbReference type="Gene3D" id="1.10.10.2030">
    <property type="entry name" value="DNA/RNA-binding protein Kin17, conserved domain"/>
    <property type="match status" value="1"/>
</dbReference>
<evidence type="ECO:0000313" key="3">
    <source>
        <dbReference type="EMBL" id="CAK7913198.1"/>
    </source>
</evidence>
<dbReference type="Gene3D" id="3.30.160.60">
    <property type="entry name" value="Classic Zinc Finger"/>
    <property type="match status" value="1"/>
</dbReference>
<dbReference type="Proteomes" id="UP001497600">
    <property type="component" value="Chromosome F"/>
</dbReference>
<dbReference type="InterPro" id="IPR056767">
    <property type="entry name" value="C2H2-Znf_KIN17"/>
</dbReference>